<dbReference type="Gene3D" id="3.90.79.10">
    <property type="entry name" value="Nucleoside Triphosphate Pyrophosphohydrolase"/>
    <property type="match status" value="1"/>
</dbReference>
<sequence length="240" mass="26171">MGQGARFDRATDLRVDAAEVDANAEMDSRVALHWARSVRENPRLFNGPLLSPVGVSVRNGCATLRVKRSDYAHYLYARSIAHTDGASTPGTIFVSLVVPIGPSRFIAGRMAAHTATPGIVQLPGGGVSDLGDPRLTAVEEASEELGLELHVERLRMLGVIVRDAPLDVGVVYLAPRQNPAALRATFENLLESDRRAQRESEFQELLEFDVGTLDRQHPGERLVDYLGAVAGGLSRDRWHD</sequence>
<dbReference type="HOGENOM" id="CLU_1115264_0_0_5"/>
<protein>
    <submittedName>
        <fullName evidence="1">NUDIX hydrolase</fullName>
    </submittedName>
</protein>
<dbReference type="eggNOG" id="COG0494">
    <property type="taxonomic scope" value="Bacteria"/>
</dbReference>
<dbReference type="AlphaFoldDB" id="Q21D30"/>
<dbReference type="RefSeq" id="WP_011470614.1">
    <property type="nucleotide sequence ID" value="NC_007925.1"/>
</dbReference>
<evidence type="ECO:0000313" key="1">
    <source>
        <dbReference type="EMBL" id="ABD85706.1"/>
    </source>
</evidence>
<dbReference type="GO" id="GO:0016787">
    <property type="term" value="F:hydrolase activity"/>
    <property type="evidence" value="ECO:0007669"/>
    <property type="project" value="UniProtKB-KW"/>
</dbReference>
<keyword evidence="1" id="KW-0378">Hydrolase</keyword>
<accession>Q21D30</accession>
<organism evidence="1">
    <name type="scientific">Rhodopseudomonas palustris (strain BisB18)</name>
    <dbReference type="NCBI Taxonomy" id="316056"/>
    <lineage>
        <taxon>Bacteria</taxon>
        <taxon>Pseudomonadati</taxon>
        <taxon>Pseudomonadota</taxon>
        <taxon>Alphaproteobacteria</taxon>
        <taxon>Hyphomicrobiales</taxon>
        <taxon>Nitrobacteraceae</taxon>
        <taxon>Rhodopseudomonas</taxon>
    </lineage>
</organism>
<proteinExistence type="predicted"/>
<dbReference type="OrthoDB" id="9806849at2"/>
<dbReference type="STRING" id="316056.RPC_0131"/>
<dbReference type="InterPro" id="IPR015797">
    <property type="entry name" value="NUDIX_hydrolase-like_dom_sf"/>
</dbReference>
<gene>
    <name evidence="1" type="ordered locus">RPC_0131</name>
</gene>
<dbReference type="SUPFAM" id="SSF55811">
    <property type="entry name" value="Nudix"/>
    <property type="match status" value="1"/>
</dbReference>
<reference evidence="1" key="1">
    <citation type="submission" date="2006-03" db="EMBL/GenBank/DDBJ databases">
        <title>Complete sequence of Rhodopseudomonas palustris BisB18.</title>
        <authorList>
            <consortium name="US DOE Joint Genome Institute"/>
            <person name="Copeland A."/>
            <person name="Lucas S."/>
            <person name="Lapidus A."/>
            <person name="Barry K."/>
            <person name="Detter J.C."/>
            <person name="Glavina del Rio T."/>
            <person name="Hammon N."/>
            <person name="Israni S."/>
            <person name="Dalin E."/>
            <person name="Tice H."/>
            <person name="Pitluck S."/>
            <person name="Chain P."/>
            <person name="Malfatti S."/>
            <person name="Shin M."/>
            <person name="Vergez L."/>
            <person name="Schmutz J."/>
            <person name="Larimer F."/>
            <person name="Land M."/>
            <person name="Hauser L."/>
            <person name="Pelletier D.A."/>
            <person name="Kyrpides N."/>
            <person name="Anderson I."/>
            <person name="Oda Y."/>
            <person name="Harwood C.S."/>
            <person name="Richardson P."/>
        </authorList>
    </citation>
    <scope>NUCLEOTIDE SEQUENCE [LARGE SCALE GENOMIC DNA]</scope>
    <source>
        <strain evidence="1">BisB18</strain>
    </source>
</reference>
<name>Q21D30_RHOPB</name>
<dbReference type="EMBL" id="CP000301">
    <property type="protein sequence ID" value="ABD85706.1"/>
    <property type="molecule type" value="Genomic_DNA"/>
</dbReference>
<dbReference type="KEGG" id="rpc:RPC_0131"/>